<feature type="region of interest" description="Disordered" evidence="1">
    <location>
        <begin position="204"/>
        <end position="265"/>
    </location>
</feature>
<dbReference type="RefSeq" id="XP_003057396.1">
    <property type="nucleotide sequence ID" value="XM_003057350.1"/>
</dbReference>
<feature type="transmembrane region" description="Helical" evidence="2">
    <location>
        <begin position="167"/>
        <end position="195"/>
    </location>
</feature>
<feature type="compositionally biased region" description="Low complexity" evidence="1">
    <location>
        <begin position="225"/>
        <end position="238"/>
    </location>
</feature>
<evidence type="ECO:0000256" key="2">
    <source>
        <dbReference type="SAM" id="Phobius"/>
    </source>
</evidence>
<dbReference type="AlphaFoldDB" id="C1MMF5"/>
<dbReference type="EMBL" id="GG663737">
    <property type="protein sequence ID" value="EEH59041.1"/>
    <property type="molecule type" value="Genomic_DNA"/>
</dbReference>
<accession>C1MMF5</accession>
<sequence length="311" mass="31093">MAASFSYFFTLWKSFTTSSTAPLTRALAIATWNSSSSTSFRRNSRSSASLARSACASSARHVAGGTPFAFLSATGVAAHASARSARTSAASAGGVAAVFVVFVFVVLFFVPGPDVAAIAMISSATLAHAAFASSLGVSASSRAARLNNAAVAGPHASRRFSSASSALAAFAAPAAAAQCSGVIPAGALALALLFFPFPGPFASSSSSSSSSSASPVTPRSRSHDTTSAASMAHAACSSVYPPSTRSSIGSTPPSRVSASAMSKRRRITSASHSGVSFSLFVALAFARARSSAETVATPACRHARRSGVSSA</sequence>
<gene>
    <name evidence="3" type="ORF">MICPUCDRAFT_38883</name>
</gene>
<keyword evidence="2" id="KW-0472">Membrane</keyword>
<feature type="transmembrane region" description="Helical" evidence="2">
    <location>
        <begin position="89"/>
        <end position="110"/>
    </location>
</feature>
<reference evidence="3 4" key="1">
    <citation type="journal article" date="2009" name="Science">
        <title>Green evolution and dynamic adaptations revealed by genomes of the marine picoeukaryotes Micromonas.</title>
        <authorList>
            <person name="Worden A.Z."/>
            <person name="Lee J.H."/>
            <person name="Mock T."/>
            <person name="Rouze P."/>
            <person name="Simmons M.P."/>
            <person name="Aerts A.L."/>
            <person name="Allen A.E."/>
            <person name="Cuvelier M.L."/>
            <person name="Derelle E."/>
            <person name="Everett M.V."/>
            <person name="Foulon E."/>
            <person name="Grimwood J."/>
            <person name="Gundlach H."/>
            <person name="Henrissat B."/>
            <person name="Napoli C."/>
            <person name="McDonald S.M."/>
            <person name="Parker M.S."/>
            <person name="Rombauts S."/>
            <person name="Salamov A."/>
            <person name="Von Dassow P."/>
            <person name="Badger J.H."/>
            <person name="Coutinho P.M."/>
            <person name="Demir E."/>
            <person name="Dubchak I."/>
            <person name="Gentemann C."/>
            <person name="Eikrem W."/>
            <person name="Gready J.E."/>
            <person name="John U."/>
            <person name="Lanier W."/>
            <person name="Lindquist E.A."/>
            <person name="Lucas S."/>
            <person name="Mayer K.F."/>
            <person name="Moreau H."/>
            <person name="Not F."/>
            <person name="Otillar R."/>
            <person name="Panaud O."/>
            <person name="Pangilinan J."/>
            <person name="Paulsen I."/>
            <person name="Piegu B."/>
            <person name="Poliakov A."/>
            <person name="Robbens S."/>
            <person name="Schmutz J."/>
            <person name="Toulza E."/>
            <person name="Wyss T."/>
            <person name="Zelensky A."/>
            <person name="Zhou K."/>
            <person name="Armbrust E.V."/>
            <person name="Bhattacharya D."/>
            <person name="Goodenough U.W."/>
            <person name="Van de Peer Y."/>
            <person name="Grigoriev I.V."/>
        </authorList>
    </citation>
    <scope>NUCLEOTIDE SEQUENCE [LARGE SCALE GENOMIC DNA]</scope>
    <source>
        <strain evidence="3 4">CCMP1545</strain>
    </source>
</reference>
<keyword evidence="4" id="KW-1185">Reference proteome</keyword>
<name>C1MMF5_MICPC</name>
<protein>
    <submittedName>
        <fullName evidence="3">Predicted protein</fullName>
    </submittedName>
</protein>
<evidence type="ECO:0000256" key="1">
    <source>
        <dbReference type="SAM" id="MobiDB-lite"/>
    </source>
</evidence>
<keyword evidence="2" id="KW-1133">Transmembrane helix</keyword>
<evidence type="ECO:0000313" key="3">
    <source>
        <dbReference type="EMBL" id="EEH59041.1"/>
    </source>
</evidence>
<dbReference type="GeneID" id="9682359"/>
<feature type="compositionally biased region" description="Low complexity" evidence="1">
    <location>
        <begin position="204"/>
        <end position="215"/>
    </location>
</feature>
<dbReference type="KEGG" id="mpp:MICPUCDRAFT_38883"/>
<organism evidence="4">
    <name type="scientific">Micromonas pusilla (strain CCMP1545)</name>
    <name type="common">Picoplanktonic green alga</name>
    <dbReference type="NCBI Taxonomy" id="564608"/>
    <lineage>
        <taxon>Eukaryota</taxon>
        <taxon>Viridiplantae</taxon>
        <taxon>Chlorophyta</taxon>
        <taxon>Mamiellophyceae</taxon>
        <taxon>Mamiellales</taxon>
        <taxon>Mamiellaceae</taxon>
        <taxon>Micromonas</taxon>
    </lineage>
</organism>
<feature type="compositionally biased region" description="Polar residues" evidence="1">
    <location>
        <begin position="240"/>
        <end position="260"/>
    </location>
</feature>
<dbReference type="Proteomes" id="UP000001876">
    <property type="component" value="Unassembled WGS sequence"/>
</dbReference>
<feature type="transmembrane region" description="Helical" evidence="2">
    <location>
        <begin position="116"/>
        <end position="137"/>
    </location>
</feature>
<evidence type="ECO:0000313" key="4">
    <source>
        <dbReference type="Proteomes" id="UP000001876"/>
    </source>
</evidence>
<keyword evidence="2" id="KW-0812">Transmembrane</keyword>
<proteinExistence type="predicted"/>